<keyword evidence="3 6" id="KW-0285">Flavoprotein</keyword>
<dbReference type="Gene3D" id="3.50.50.60">
    <property type="entry name" value="FAD/NAD(P)-binding domain"/>
    <property type="match status" value="1"/>
</dbReference>
<dbReference type="Pfam" id="PF00732">
    <property type="entry name" value="GMC_oxred_N"/>
    <property type="match status" value="1"/>
</dbReference>
<dbReference type="InterPro" id="IPR000172">
    <property type="entry name" value="GMC_OxRdtase_N"/>
</dbReference>
<dbReference type="OMA" id="NHFESCA"/>
<dbReference type="PANTHER" id="PTHR11552">
    <property type="entry name" value="GLUCOSE-METHANOL-CHOLINE GMC OXIDOREDUCTASE"/>
    <property type="match status" value="1"/>
</dbReference>
<dbReference type="AlphaFoldDB" id="A0A915K024"/>
<evidence type="ECO:0000256" key="3">
    <source>
        <dbReference type="ARBA" id="ARBA00022630"/>
    </source>
</evidence>
<evidence type="ECO:0000256" key="2">
    <source>
        <dbReference type="ARBA" id="ARBA00010790"/>
    </source>
</evidence>
<comment type="similarity">
    <text evidence="2 6">Belongs to the GMC oxidoreductase family.</text>
</comment>
<feature type="binding site" evidence="5">
    <location>
        <position position="148"/>
    </location>
    <ligand>
        <name>FAD</name>
        <dbReference type="ChEBI" id="CHEBI:57692"/>
    </ligand>
</feature>
<dbReference type="NCBIfam" id="NF002550">
    <property type="entry name" value="PRK02106.1"/>
    <property type="match status" value="1"/>
</dbReference>
<dbReference type="Proteomes" id="UP000887565">
    <property type="component" value="Unplaced"/>
</dbReference>
<feature type="binding site" evidence="5">
    <location>
        <begin position="156"/>
        <end position="159"/>
    </location>
    <ligand>
        <name>FAD</name>
        <dbReference type="ChEBI" id="CHEBI:57692"/>
    </ligand>
</feature>
<evidence type="ECO:0000256" key="6">
    <source>
        <dbReference type="RuleBase" id="RU003968"/>
    </source>
</evidence>
<accession>A0A915K024</accession>
<dbReference type="PIRSF" id="PIRSF000137">
    <property type="entry name" value="Alcohol_oxidase"/>
    <property type="match status" value="1"/>
</dbReference>
<dbReference type="InterPro" id="IPR007867">
    <property type="entry name" value="GMC_OxRtase_C"/>
</dbReference>
<evidence type="ECO:0000256" key="4">
    <source>
        <dbReference type="ARBA" id="ARBA00022827"/>
    </source>
</evidence>
<keyword evidence="9" id="KW-1185">Reference proteome</keyword>
<dbReference type="PANTHER" id="PTHR11552:SF147">
    <property type="entry name" value="CHOLINE DEHYDROGENASE, MITOCHONDRIAL"/>
    <property type="match status" value="1"/>
</dbReference>
<sequence>MLTSIRRYSSRAAFSRPRNDFDNDSLNVIYRRRLKTKNLINIQHRRLASPFSLGAAKLPDIDANFHFTHVIIGAGSAGCVMANRLTENPEHKVLLIEAGPRDDWWRWKIHMPSALMYNLSNDNYNWYYHTLPEVHMNERVMYCPRGRVWGGSSALNAMVYVRGHAKDYDRWAFKEGAQGWSYADCLPYFKKSENFDKGADDYRGGSGPLHVHRFDGKHNPLYAAFVEAGKQAGYGFTEDMNGFKQEGVGYMDATIYKGKRWSAAQAYLRPILKRPNFFYECNSLVTKLIFDKHRAVGVETVRNVRNAEPSRRRHYCESDVILCGGAINSPQILMLSGIGHEAVLKAADVPVRLHLPGVGQNLQDHLELYVQQRCSQPVTLYDKSTLRYPHKMAAIGLQWLFTRQGLGATGHLEAGGFVRSETEDEHPNIQFHFLPSMVVDHGRKDPSFHGFQVKKTKRKFVDGSPIFQVHVGPMRPTSRGFVKITTKNPFDHPAIVFNYMSTDFDRLEMRQSIKAARKIFQQKAFDEYRAGEVQPGVDLENDSDLDDFVRENADSAYHPSCTCKMGPVSDPCSVVDPLTMIVHGTDNLRIVDSSVMPSVVSGNLNAPVMMMAEKAADMIQNKPLLAKAENIPVFSHKK</sequence>
<evidence type="ECO:0000313" key="10">
    <source>
        <dbReference type="WBParaSite" id="nRc.2.0.1.t31560-RA"/>
    </source>
</evidence>
<reference evidence="10" key="1">
    <citation type="submission" date="2022-11" db="UniProtKB">
        <authorList>
            <consortium name="WormBaseParasite"/>
        </authorList>
    </citation>
    <scope>IDENTIFICATION</scope>
</reference>
<organism evidence="9 10">
    <name type="scientific">Romanomermis culicivorax</name>
    <name type="common">Nematode worm</name>
    <dbReference type="NCBI Taxonomy" id="13658"/>
    <lineage>
        <taxon>Eukaryota</taxon>
        <taxon>Metazoa</taxon>
        <taxon>Ecdysozoa</taxon>
        <taxon>Nematoda</taxon>
        <taxon>Enoplea</taxon>
        <taxon>Dorylaimia</taxon>
        <taxon>Mermithida</taxon>
        <taxon>Mermithoidea</taxon>
        <taxon>Mermithidae</taxon>
        <taxon>Romanomermis</taxon>
    </lineage>
</organism>
<proteinExistence type="inferred from homology"/>
<evidence type="ECO:0000259" key="7">
    <source>
        <dbReference type="PROSITE" id="PS00623"/>
    </source>
</evidence>
<evidence type="ECO:0000256" key="5">
    <source>
        <dbReference type="PIRSR" id="PIRSR000137-2"/>
    </source>
</evidence>
<evidence type="ECO:0000259" key="8">
    <source>
        <dbReference type="PROSITE" id="PS00624"/>
    </source>
</evidence>
<dbReference type="Pfam" id="PF05199">
    <property type="entry name" value="GMC_oxred_C"/>
    <property type="match status" value="1"/>
</dbReference>
<dbReference type="SUPFAM" id="SSF54373">
    <property type="entry name" value="FAD-linked reductases, C-terminal domain"/>
    <property type="match status" value="1"/>
</dbReference>
<dbReference type="WBParaSite" id="nRc.2.0.1.t31560-RA">
    <property type="protein sequence ID" value="nRc.2.0.1.t31560-RA"/>
    <property type="gene ID" value="nRc.2.0.1.g31560"/>
</dbReference>
<evidence type="ECO:0000256" key="1">
    <source>
        <dbReference type="ARBA" id="ARBA00001974"/>
    </source>
</evidence>
<name>A0A915K024_ROMCU</name>
<dbReference type="PROSITE" id="PS00623">
    <property type="entry name" value="GMC_OXRED_1"/>
    <property type="match status" value="1"/>
</dbReference>
<keyword evidence="4 5" id="KW-0274">FAD</keyword>
<dbReference type="InterPro" id="IPR012132">
    <property type="entry name" value="GMC_OxRdtase"/>
</dbReference>
<comment type="cofactor">
    <cofactor evidence="1 5">
        <name>FAD</name>
        <dbReference type="ChEBI" id="CHEBI:57692"/>
    </cofactor>
</comment>
<feature type="domain" description="Glucose-methanol-choline oxidoreductase N-terminal" evidence="7">
    <location>
        <begin position="146"/>
        <end position="169"/>
    </location>
</feature>
<feature type="binding site" evidence="5">
    <location>
        <position position="285"/>
    </location>
    <ligand>
        <name>FAD</name>
        <dbReference type="ChEBI" id="CHEBI:57692"/>
    </ligand>
</feature>
<evidence type="ECO:0000313" key="9">
    <source>
        <dbReference type="Proteomes" id="UP000887565"/>
    </source>
</evidence>
<protein>
    <submittedName>
        <fullName evidence="10">Glucose-methanol-choline oxidoreductase N-terminal domain-containing protein</fullName>
    </submittedName>
</protein>
<feature type="domain" description="Glucose-methanol-choline oxidoreductase N-terminal" evidence="8">
    <location>
        <begin position="325"/>
        <end position="339"/>
    </location>
</feature>
<dbReference type="PROSITE" id="PS00624">
    <property type="entry name" value="GMC_OXRED_2"/>
    <property type="match status" value="1"/>
</dbReference>
<dbReference type="GO" id="GO:0016614">
    <property type="term" value="F:oxidoreductase activity, acting on CH-OH group of donors"/>
    <property type="evidence" value="ECO:0007669"/>
    <property type="project" value="InterPro"/>
</dbReference>
<dbReference type="InterPro" id="IPR036188">
    <property type="entry name" value="FAD/NAD-bd_sf"/>
</dbReference>
<dbReference type="SUPFAM" id="SSF51905">
    <property type="entry name" value="FAD/NAD(P)-binding domain"/>
    <property type="match status" value="1"/>
</dbReference>
<dbReference type="GO" id="GO:0050660">
    <property type="term" value="F:flavin adenine dinucleotide binding"/>
    <property type="evidence" value="ECO:0007669"/>
    <property type="project" value="InterPro"/>
</dbReference>
<dbReference type="Gene3D" id="3.30.560.10">
    <property type="entry name" value="Glucose Oxidase, domain 3"/>
    <property type="match status" value="1"/>
</dbReference>